<dbReference type="EMBL" id="CP134146">
    <property type="protein sequence ID" value="WNC68958.1"/>
    <property type="molecule type" value="Genomic_DNA"/>
</dbReference>
<dbReference type="RefSeq" id="WP_348388112.1">
    <property type="nucleotide sequence ID" value="NZ_CP134146.1"/>
</dbReference>
<keyword evidence="1" id="KW-1133">Transmembrane helix</keyword>
<name>A0ABY9TJD7_9GAMM</name>
<sequence length="145" mass="15969">MFDKVIDTFIASIMTVFFVLVFVTISYLIFGLTDSPRESDLRDPAILFGVIAAIISGFVVIVWAIPIHAILSRHNKNHVGWYIALAMIPSFGLAAIFTSSSHPLLGVTEALFHAVFIGVPASIVFWYFAAYDNVIADDRSERSAT</sequence>
<proteinExistence type="predicted"/>
<gene>
    <name evidence="2" type="ORF">RI845_02100</name>
</gene>
<evidence type="ECO:0000313" key="2">
    <source>
        <dbReference type="EMBL" id="WNC68958.1"/>
    </source>
</evidence>
<keyword evidence="1" id="KW-0812">Transmembrane</keyword>
<feature type="transmembrane region" description="Helical" evidence="1">
    <location>
        <begin position="79"/>
        <end position="98"/>
    </location>
</feature>
<dbReference type="Proteomes" id="UP001248581">
    <property type="component" value="Chromosome"/>
</dbReference>
<reference evidence="3" key="1">
    <citation type="submission" date="2023-09" db="EMBL/GenBank/DDBJ databases">
        <authorList>
            <person name="Li S."/>
            <person name="Li X."/>
            <person name="Zhang C."/>
            <person name="Zhao Z."/>
        </authorList>
    </citation>
    <scope>NUCLEOTIDE SEQUENCE [LARGE SCALE GENOMIC DNA]</scope>
    <source>
        <strain evidence="3">SQ345</strain>
    </source>
</reference>
<feature type="transmembrane region" description="Helical" evidence="1">
    <location>
        <begin position="9"/>
        <end position="33"/>
    </location>
</feature>
<keyword evidence="1" id="KW-0472">Membrane</keyword>
<evidence type="ECO:0008006" key="4">
    <source>
        <dbReference type="Google" id="ProtNLM"/>
    </source>
</evidence>
<feature type="transmembrane region" description="Helical" evidence="1">
    <location>
        <begin position="45"/>
        <end position="67"/>
    </location>
</feature>
<accession>A0ABY9TJD7</accession>
<feature type="transmembrane region" description="Helical" evidence="1">
    <location>
        <begin position="110"/>
        <end position="129"/>
    </location>
</feature>
<evidence type="ECO:0000256" key="1">
    <source>
        <dbReference type="SAM" id="Phobius"/>
    </source>
</evidence>
<organism evidence="2 3">
    <name type="scientific">Thalassotalea nanhaiensis</name>
    <dbReference type="NCBI Taxonomy" id="3065648"/>
    <lineage>
        <taxon>Bacteria</taxon>
        <taxon>Pseudomonadati</taxon>
        <taxon>Pseudomonadota</taxon>
        <taxon>Gammaproteobacteria</taxon>
        <taxon>Alteromonadales</taxon>
        <taxon>Colwelliaceae</taxon>
        <taxon>Thalassotalea</taxon>
    </lineage>
</organism>
<protein>
    <recommendedName>
        <fullName evidence="4">DUF805 domain-containing protein</fullName>
    </recommendedName>
</protein>
<keyword evidence="3" id="KW-1185">Reference proteome</keyword>
<evidence type="ECO:0000313" key="3">
    <source>
        <dbReference type="Proteomes" id="UP001248581"/>
    </source>
</evidence>